<proteinExistence type="predicted"/>
<dbReference type="CDD" id="cd17039">
    <property type="entry name" value="Ubl_ubiquitin_like"/>
    <property type="match status" value="1"/>
</dbReference>
<feature type="compositionally biased region" description="Low complexity" evidence="1">
    <location>
        <begin position="105"/>
        <end position="115"/>
    </location>
</feature>
<sequence>MKIYIKARKCTSPETLNSTISNFNGRTIEINCEDDERVRSIMQKVEDRQGIKVDVMIYSGKKLMGERQLRDYSIRDGATIHLPSNQPQLRSNNNKKPIFAPNTPPASHAPTSSSAGVRGHCKRCNEERSLHLKNWDSKRPETTRGPLQQQSVDQSFDEDDYLIDPENYYDKLNSLEKMVIERSEYYHSNGNYQPTISHIDRDVLLADLHCDQLVSRRLLQIAPLSNTLSPPSEGAEQSTRSAILSLGKSYLILSQILSTMDSLMATGFCGDSITVLIQRGAKGDALAEMVQIERDAILSFHMGIAETIKGILGPLKILSKGHSTAVIMGVLFPACDSIMEILGITFGDQLFPHHVLLLCRILTLVLDLGLVSYVGSHGSRFDLEYLEVDKSGIVVASDMHSKIGFVFSLRKLACLNQFLNHRQVWTFQPFSKDSLNLGPPISILTSIEAFANTWGPLWEVPAGEDFPNHIRRLNVATGYISRAEPGTECPIEDAVACHWFEFSDVAPRPYEQAHESTLIERNQKMVIGASNYSTLITNKTCTYKLDDLEREYGLHMSPLGTSASSWTYDERQVGFSASQYIGITVLGTQKKLPCVTQKQAIWNKWTNQPTRANPRILNSYLGVEISHCTGNARRVKLRDLFTIASIQALINRQFPDWASSTGFGRSLESALLSDDDLAIEEVWVKYYNSRQQMAEIVCFVLEMLEKTGTSAGTFTSAFLNQNREMSMPIEPRLNNWTEFLEDSHLTAVYAIVSENCLESGEPGYFVATCNDNSNPSEFTVLQTQIAVPDAVNSKEKIWLHQRGCLQRENKLTSGTQLLTWEQSRARELGGKIGKFLRSKHAVPLSREVQDNNELGGQHLRVFVRSTVPSHGGLRTRRVPKAHKPLQQKVEPLEGSVPVTMRIGVPLPLQHVSLEQQQRAGPSVR</sequence>
<evidence type="ECO:0000259" key="2">
    <source>
        <dbReference type="PROSITE" id="PS50053"/>
    </source>
</evidence>
<feature type="compositionally biased region" description="Basic and acidic residues" evidence="1">
    <location>
        <begin position="132"/>
        <end position="142"/>
    </location>
</feature>
<dbReference type="InterPro" id="IPR029071">
    <property type="entry name" value="Ubiquitin-like_domsf"/>
</dbReference>
<dbReference type="SMART" id="SM00213">
    <property type="entry name" value="UBQ"/>
    <property type="match status" value="1"/>
</dbReference>
<protein>
    <recommendedName>
        <fullName evidence="2">Ubiquitin-like domain-containing protein</fullName>
    </recommendedName>
</protein>
<dbReference type="SUPFAM" id="SSF54236">
    <property type="entry name" value="Ubiquitin-like"/>
    <property type="match status" value="1"/>
</dbReference>
<feature type="region of interest" description="Disordered" evidence="1">
    <location>
        <begin position="79"/>
        <end position="120"/>
    </location>
</feature>
<feature type="region of interest" description="Disordered" evidence="1">
    <location>
        <begin position="132"/>
        <end position="154"/>
    </location>
</feature>
<name>A0A9N9KSY2_9HELO</name>
<dbReference type="InterPro" id="IPR000626">
    <property type="entry name" value="Ubiquitin-like_dom"/>
</dbReference>
<organism evidence="3 4">
    <name type="scientific">Hymenoscyphus fraxineus</name>
    <dbReference type="NCBI Taxonomy" id="746836"/>
    <lineage>
        <taxon>Eukaryota</taxon>
        <taxon>Fungi</taxon>
        <taxon>Dikarya</taxon>
        <taxon>Ascomycota</taxon>
        <taxon>Pezizomycotina</taxon>
        <taxon>Leotiomycetes</taxon>
        <taxon>Helotiales</taxon>
        <taxon>Helotiaceae</taxon>
        <taxon>Hymenoscyphus</taxon>
    </lineage>
</organism>
<dbReference type="OrthoDB" id="428577at2759"/>
<gene>
    <name evidence="3" type="ORF">HYFRA_00001130</name>
</gene>
<dbReference type="Pfam" id="PF00240">
    <property type="entry name" value="ubiquitin"/>
    <property type="match status" value="1"/>
</dbReference>
<dbReference type="Proteomes" id="UP000696280">
    <property type="component" value="Unassembled WGS sequence"/>
</dbReference>
<evidence type="ECO:0000256" key="1">
    <source>
        <dbReference type="SAM" id="MobiDB-lite"/>
    </source>
</evidence>
<evidence type="ECO:0000313" key="3">
    <source>
        <dbReference type="EMBL" id="CAG8952383.1"/>
    </source>
</evidence>
<accession>A0A9N9KSY2</accession>
<dbReference type="AlphaFoldDB" id="A0A9N9KSY2"/>
<comment type="caution">
    <text evidence="3">The sequence shown here is derived from an EMBL/GenBank/DDBJ whole genome shotgun (WGS) entry which is preliminary data.</text>
</comment>
<reference evidence="3" key="1">
    <citation type="submission" date="2021-07" db="EMBL/GenBank/DDBJ databases">
        <authorList>
            <person name="Durling M."/>
        </authorList>
    </citation>
    <scope>NUCLEOTIDE SEQUENCE</scope>
</reference>
<dbReference type="PROSITE" id="PS50053">
    <property type="entry name" value="UBIQUITIN_2"/>
    <property type="match status" value="1"/>
</dbReference>
<feature type="domain" description="Ubiquitin-like" evidence="2">
    <location>
        <begin position="16"/>
        <end position="82"/>
    </location>
</feature>
<feature type="compositionally biased region" description="Polar residues" evidence="1">
    <location>
        <begin position="145"/>
        <end position="154"/>
    </location>
</feature>
<dbReference type="EMBL" id="CAJVRL010000045">
    <property type="protein sequence ID" value="CAG8952383.1"/>
    <property type="molecule type" value="Genomic_DNA"/>
</dbReference>
<feature type="compositionally biased region" description="Polar residues" evidence="1">
    <location>
        <begin position="82"/>
        <end position="95"/>
    </location>
</feature>
<evidence type="ECO:0000313" key="4">
    <source>
        <dbReference type="Proteomes" id="UP000696280"/>
    </source>
</evidence>
<dbReference type="Gene3D" id="3.10.20.90">
    <property type="entry name" value="Phosphatidylinositol 3-kinase Catalytic Subunit, Chain A, domain 1"/>
    <property type="match status" value="1"/>
</dbReference>
<keyword evidence="4" id="KW-1185">Reference proteome</keyword>